<organism evidence="2 3">
    <name type="scientific">Paramecium primaurelia</name>
    <dbReference type="NCBI Taxonomy" id="5886"/>
    <lineage>
        <taxon>Eukaryota</taxon>
        <taxon>Sar</taxon>
        <taxon>Alveolata</taxon>
        <taxon>Ciliophora</taxon>
        <taxon>Intramacronucleata</taxon>
        <taxon>Oligohymenophorea</taxon>
        <taxon>Peniculida</taxon>
        <taxon>Parameciidae</taxon>
        <taxon>Paramecium</taxon>
    </lineage>
</organism>
<evidence type="ECO:0000313" key="3">
    <source>
        <dbReference type="Proteomes" id="UP000688137"/>
    </source>
</evidence>
<gene>
    <name evidence="2" type="ORF">PPRIM_AZ9-3.1.T1150034</name>
</gene>
<proteinExistence type="predicted"/>
<keyword evidence="3" id="KW-1185">Reference proteome</keyword>
<evidence type="ECO:0000313" key="2">
    <source>
        <dbReference type="EMBL" id="CAD8101285.1"/>
    </source>
</evidence>
<sequence length="355" mass="42477">MLIDPQNKLIQSQIMDLTMKRIQGLWVQRITITHAQNYNIRKMVNCFYHLLIFSRAGNYMIDKYCKDYTKEATEVGFHLTFSFDNQYAKEEPKIPKNATEAEKAEIQELKLQIREENQKLFEKVTKDFSQIRRNLYAAVFEQAFDQVNKGETSPKFKYQSRENEVVYAIPDKDVLNIALKYHFLIMQIEHQLLLQLQRQFNQLVEQNKQIFYSQMIVSISYVNIFTIMKYQLQLIFFLKSISEPFNYQFLYVIKLDTIKIYNYLQNKHILKQLMFIDQQFTILPILLILKYLIKSNISSILIIVFSICNHYSEKYALLNKRILDVIIIYLKDKSIQYQLDNDNPQLLIQDIFDVI</sequence>
<keyword evidence="1" id="KW-0175">Coiled coil</keyword>
<evidence type="ECO:0000256" key="1">
    <source>
        <dbReference type="SAM" id="Coils"/>
    </source>
</evidence>
<comment type="caution">
    <text evidence="2">The sequence shown here is derived from an EMBL/GenBank/DDBJ whole genome shotgun (WGS) entry which is preliminary data.</text>
</comment>
<dbReference type="AlphaFoldDB" id="A0A8S1PDX5"/>
<feature type="coiled-coil region" evidence="1">
    <location>
        <begin position="96"/>
        <end position="123"/>
    </location>
</feature>
<dbReference type="EMBL" id="CAJJDM010000118">
    <property type="protein sequence ID" value="CAD8101285.1"/>
    <property type="molecule type" value="Genomic_DNA"/>
</dbReference>
<protein>
    <submittedName>
        <fullName evidence="2">Uncharacterized protein</fullName>
    </submittedName>
</protein>
<accession>A0A8S1PDX5</accession>
<reference evidence="2" key="1">
    <citation type="submission" date="2021-01" db="EMBL/GenBank/DDBJ databases">
        <authorList>
            <consortium name="Genoscope - CEA"/>
            <person name="William W."/>
        </authorList>
    </citation>
    <scope>NUCLEOTIDE SEQUENCE</scope>
</reference>
<name>A0A8S1PDX5_PARPR</name>
<dbReference type="Proteomes" id="UP000688137">
    <property type="component" value="Unassembled WGS sequence"/>
</dbReference>